<accession>A0A222W1F9</accession>
<evidence type="ECO:0000313" key="1">
    <source>
        <dbReference type="EMBL" id="SDD95201.1"/>
    </source>
</evidence>
<dbReference type="KEGG" id="pmad:BAY61_31910"/>
<gene>
    <name evidence="1" type="ORF">SAMN05421630_1157</name>
</gene>
<protein>
    <submittedName>
        <fullName evidence="1">Uncharacterized protein</fullName>
    </submittedName>
</protein>
<sequence length="157" mass="17129">MKPIVDADIDVTGTVFHMDVEAEGTAGDIVTVAYATTEDGKTARVMLRIPADGANYIRRNIEAATPTPAAAEKGLGVDTREHRTELIWSETGNAAWAERAGWSLYVDAELIAHTAEALRADQATEWANRQLAEGMIWLQGHATSSFYWVASPSTRLR</sequence>
<dbReference type="EMBL" id="FMZE01000015">
    <property type="protein sequence ID" value="SDD95201.1"/>
    <property type="molecule type" value="Genomic_DNA"/>
</dbReference>
<dbReference type="RefSeq" id="WP_091810590.1">
    <property type="nucleotide sequence ID" value="NZ_CP016354.1"/>
</dbReference>
<dbReference type="STRING" id="530584.SAMN05421630_1157"/>
<name>A0A222W1F9_9PSEU</name>
<evidence type="ECO:0000313" key="2">
    <source>
        <dbReference type="Proteomes" id="UP000199494"/>
    </source>
</evidence>
<keyword evidence="2" id="KW-1185">Reference proteome</keyword>
<organism evidence="1 2">
    <name type="scientific">Prauserella marina</name>
    <dbReference type="NCBI Taxonomy" id="530584"/>
    <lineage>
        <taxon>Bacteria</taxon>
        <taxon>Bacillati</taxon>
        <taxon>Actinomycetota</taxon>
        <taxon>Actinomycetes</taxon>
        <taxon>Pseudonocardiales</taxon>
        <taxon>Pseudonocardiaceae</taxon>
        <taxon>Prauserella</taxon>
    </lineage>
</organism>
<proteinExistence type="predicted"/>
<reference evidence="1 2" key="1">
    <citation type="submission" date="2016-10" db="EMBL/GenBank/DDBJ databases">
        <authorList>
            <person name="de Groot N.N."/>
        </authorList>
    </citation>
    <scope>NUCLEOTIDE SEQUENCE [LARGE SCALE GENOMIC DNA]</scope>
    <source>
        <strain evidence="1 2">CGMCC 4.5506</strain>
    </source>
</reference>
<dbReference type="Proteomes" id="UP000199494">
    <property type="component" value="Unassembled WGS sequence"/>
</dbReference>
<dbReference type="AlphaFoldDB" id="A0A222W1F9"/>